<sequence length="143" mass="15987">MIIVMRNGEEVRIHQESHMTSIKGGEHFADSWDPDLTLMEHTPFLSQEDTVGDGSVGVSIWIMVQTDNVALCDEMEEDGSEESEEAYNAAESNLQGDATDSQPSLQEDLRYEDEAGATGTVREYLHPCPNKIHKSLQKSQYIL</sequence>
<evidence type="ECO:0000313" key="3">
    <source>
        <dbReference type="Proteomes" id="UP001469553"/>
    </source>
</evidence>
<evidence type="ECO:0000313" key="2">
    <source>
        <dbReference type="EMBL" id="MEQ2312542.1"/>
    </source>
</evidence>
<feature type="compositionally biased region" description="Polar residues" evidence="1">
    <location>
        <begin position="94"/>
        <end position="105"/>
    </location>
</feature>
<feature type="compositionally biased region" description="Acidic residues" evidence="1">
    <location>
        <begin position="75"/>
        <end position="85"/>
    </location>
</feature>
<keyword evidence="3" id="KW-1185">Reference proteome</keyword>
<feature type="region of interest" description="Disordered" evidence="1">
    <location>
        <begin position="75"/>
        <end position="111"/>
    </location>
</feature>
<organism evidence="2 3">
    <name type="scientific">Ameca splendens</name>
    <dbReference type="NCBI Taxonomy" id="208324"/>
    <lineage>
        <taxon>Eukaryota</taxon>
        <taxon>Metazoa</taxon>
        <taxon>Chordata</taxon>
        <taxon>Craniata</taxon>
        <taxon>Vertebrata</taxon>
        <taxon>Euteleostomi</taxon>
        <taxon>Actinopterygii</taxon>
        <taxon>Neopterygii</taxon>
        <taxon>Teleostei</taxon>
        <taxon>Neoteleostei</taxon>
        <taxon>Acanthomorphata</taxon>
        <taxon>Ovalentaria</taxon>
        <taxon>Atherinomorphae</taxon>
        <taxon>Cyprinodontiformes</taxon>
        <taxon>Goodeidae</taxon>
        <taxon>Ameca</taxon>
    </lineage>
</organism>
<name>A0ABV1A390_9TELE</name>
<evidence type="ECO:0000256" key="1">
    <source>
        <dbReference type="SAM" id="MobiDB-lite"/>
    </source>
</evidence>
<reference evidence="2 3" key="1">
    <citation type="submission" date="2021-06" db="EMBL/GenBank/DDBJ databases">
        <authorList>
            <person name="Palmer J.M."/>
        </authorList>
    </citation>
    <scope>NUCLEOTIDE SEQUENCE [LARGE SCALE GENOMIC DNA]</scope>
    <source>
        <strain evidence="2 3">AS_MEX2019</strain>
        <tissue evidence="2">Muscle</tissue>
    </source>
</reference>
<gene>
    <name evidence="2" type="ORF">AMECASPLE_032101</name>
</gene>
<dbReference type="EMBL" id="JAHRIP010079336">
    <property type="protein sequence ID" value="MEQ2312542.1"/>
    <property type="molecule type" value="Genomic_DNA"/>
</dbReference>
<proteinExistence type="predicted"/>
<dbReference type="Proteomes" id="UP001469553">
    <property type="component" value="Unassembled WGS sequence"/>
</dbReference>
<protein>
    <submittedName>
        <fullName evidence="2">Uncharacterized protein</fullName>
    </submittedName>
</protein>
<accession>A0ABV1A390</accession>
<comment type="caution">
    <text evidence="2">The sequence shown here is derived from an EMBL/GenBank/DDBJ whole genome shotgun (WGS) entry which is preliminary data.</text>
</comment>